<dbReference type="PROSITE" id="PS51186">
    <property type="entry name" value="GNAT"/>
    <property type="match status" value="1"/>
</dbReference>
<organism evidence="5 6">
    <name type="scientific">Paenibacillus aurantius</name>
    <dbReference type="NCBI Taxonomy" id="2918900"/>
    <lineage>
        <taxon>Bacteria</taxon>
        <taxon>Bacillati</taxon>
        <taxon>Bacillota</taxon>
        <taxon>Bacilli</taxon>
        <taxon>Bacillales</taxon>
        <taxon>Paenibacillaceae</taxon>
        <taxon>Paenibacillus</taxon>
    </lineage>
</organism>
<name>A0AA96RBU0_9BACL</name>
<dbReference type="Pfam" id="PF13302">
    <property type="entry name" value="Acetyltransf_3"/>
    <property type="match status" value="1"/>
</dbReference>
<proteinExistence type="inferred from homology"/>
<evidence type="ECO:0000313" key="6">
    <source>
        <dbReference type="Proteomes" id="UP001305702"/>
    </source>
</evidence>
<keyword evidence="1 5" id="KW-0808">Transferase</keyword>
<evidence type="ECO:0000256" key="2">
    <source>
        <dbReference type="ARBA" id="ARBA00023315"/>
    </source>
</evidence>
<dbReference type="InterPro" id="IPR016181">
    <property type="entry name" value="Acyl_CoA_acyltransferase"/>
</dbReference>
<dbReference type="PANTHER" id="PTHR43792:SF8">
    <property type="entry name" value="[RIBOSOMAL PROTEIN US5]-ALANINE N-ACETYLTRANSFERASE"/>
    <property type="match status" value="1"/>
</dbReference>
<dbReference type="GO" id="GO:0005737">
    <property type="term" value="C:cytoplasm"/>
    <property type="evidence" value="ECO:0007669"/>
    <property type="project" value="TreeGrafter"/>
</dbReference>
<dbReference type="InterPro" id="IPR000182">
    <property type="entry name" value="GNAT_dom"/>
</dbReference>
<keyword evidence="6" id="KW-1185">Reference proteome</keyword>
<comment type="similarity">
    <text evidence="3">Belongs to the acetyltransferase family. RimJ subfamily.</text>
</comment>
<feature type="domain" description="N-acetyltransferase" evidence="4">
    <location>
        <begin position="7"/>
        <end position="172"/>
    </location>
</feature>
<gene>
    <name evidence="5" type="ORF">MJA45_19400</name>
</gene>
<reference evidence="5 6" key="1">
    <citation type="submission" date="2022-02" db="EMBL/GenBank/DDBJ databases">
        <title>Paenibacillus sp. MBLB1776 Whole Genome Shotgun Sequencing.</title>
        <authorList>
            <person name="Hwang C.Y."/>
            <person name="Cho E.-S."/>
            <person name="Seo M.-J."/>
        </authorList>
    </citation>
    <scope>NUCLEOTIDE SEQUENCE [LARGE SCALE GENOMIC DNA]</scope>
    <source>
        <strain evidence="5 6">MBLB1776</strain>
    </source>
</reference>
<dbReference type="EC" id="2.-.-.-" evidence="5"/>
<evidence type="ECO:0000256" key="3">
    <source>
        <dbReference type="ARBA" id="ARBA00038502"/>
    </source>
</evidence>
<protein>
    <submittedName>
        <fullName evidence="5">GNAT family protein</fullName>
        <ecNumber evidence="5">2.-.-.-</ecNumber>
    </submittedName>
</protein>
<evidence type="ECO:0000259" key="4">
    <source>
        <dbReference type="PROSITE" id="PS51186"/>
    </source>
</evidence>
<dbReference type="RefSeq" id="WP_315603549.1">
    <property type="nucleotide sequence ID" value="NZ_CP130318.1"/>
</dbReference>
<evidence type="ECO:0000313" key="5">
    <source>
        <dbReference type="EMBL" id="WNQ09775.1"/>
    </source>
</evidence>
<dbReference type="SUPFAM" id="SSF55729">
    <property type="entry name" value="Acyl-CoA N-acyltransferases (Nat)"/>
    <property type="match status" value="1"/>
</dbReference>
<dbReference type="KEGG" id="paun:MJA45_19400"/>
<evidence type="ECO:0000256" key="1">
    <source>
        <dbReference type="ARBA" id="ARBA00022679"/>
    </source>
</evidence>
<dbReference type="EMBL" id="CP130318">
    <property type="protein sequence ID" value="WNQ09775.1"/>
    <property type="molecule type" value="Genomic_DNA"/>
</dbReference>
<dbReference type="GO" id="GO:0008999">
    <property type="term" value="F:protein-N-terminal-alanine acetyltransferase activity"/>
    <property type="evidence" value="ECO:0007669"/>
    <property type="project" value="TreeGrafter"/>
</dbReference>
<sequence length="180" mass="20332">MDTNSPVYIRRYEPSDAPAQLELRLRNRTFMAPYDPVRPASFYTLEGQREQLERSLAGWEKDEEYAFAVCLVEGGELIGRVALSSVVRGAWQNANLGYFIDSAHNGKGFATEAVRQAVAFAFGEAGLHRVQAAIMPWNRPSIRVVEKAGFRLEGLAVKYLRIHGQWEDHRIYAVTNDSIE</sequence>
<dbReference type="PANTHER" id="PTHR43792">
    <property type="entry name" value="GNAT FAMILY, PUTATIVE (AFU_ORTHOLOGUE AFUA_3G00765)-RELATED-RELATED"/>
    <property type="match status" value="1"/>
</dbReference>
<keyword evidence="2" id="KW-0012">Acyltransferase</keyword>
<dbReference type="Gene3D" id="3.40.630.30">
    <property type="match status" value="1"/>
</dbReference>
<accession>A0AA96RBU0</accession>
<dbReference type="Proteomes" id="UP001305702">
    <property type="component" value="Chromosome"/>
</dbReference>
<dbReference type="InterPro" id="IPR051531">
    <property type="entry name" value="N-acetyltransferase"/>
</dbReference>
<dbReference type="AlphaFoldDB" id="A0AA96RBU0"/>